<dbReference type="AlphaFoldDB" id="A0A3M7REM2"/>
<keyword evidence="6" id="KW-0206">Cytoskeleton</keyword>
<keyword evidence="5" id="KW-0175">Coiled coil</keyword>
<keyword evidence="8" id="KW-0493">Microtubule</keyword>
<dbReference type="InterPro" id="IPR036961">
    <property type="entry name" value="Kinesin_motor_dom_sf"/>
</dbReference>
<comment type="caution">
    <text evidence="10">The sequence shown here is derived from an EMBL/GenBank/DDBJ whole genome shotgun (WGS) entry which is preliminary data.</text>
</comment>
<dbReference type="PANTHER" id="PTHR47969">
    <property type="entry name" value="CHROMOSOME-ASSOCIATED KINESIN KIF4A-RELATED"/>
    <property type="match status" value="1"/>
</dbReference>
<proteinExistence type="inferred from homology"/>
<keyword evidence="11" id="KW-1185">Reference proteome</keyword>
<keyword evidence="4 7" id="KW-0067">ATP-binding</keyword>
<dbReference type="GO" id="GO:0005524">
    <property type="term" value="F:ATP binding"/>
    <property type="evidence" value="ECO:0007669"/>
    <property type="project" value="UniProtKB-UniRule"/>
</dbReference>
<reference evidence="10 11" key="1">
    <citation type="journal article" date="2018" name="Sci. Rep.">
        <title>Genomic signatures of local adaptation to the degree of environmental predictability in rotifers.</title>
        <authorList>
            <person name="Franch-Gras L."/>
            <person name="Hahn C."/>
            <person name="Garcia-Roger E.M."/>
            <person name="Carmona M.J."/>
            <person name="Serra M."/>
            <person name="Gomez A."/>
        </authorList>
    </citation>
    <scope>NUCLEOTIDE SEQUENCE [LARGE SCALE GENOMIC DNA]</scope>
    <source>
        <strain evidence="10">HYR1</strain>
    </source>
</reference>
<dbReference type="PRINTS" id="PR00380">
    <property type="entry name" value="KINESINHEAVY"/>
</dbReference>
<feature type="domain" description="Kinesin motor" evidence="9">
    <location>
        <begin position="4"/>
        <end position="358"/>
    </location>
</feature>
<dbReference type="GO" id="GO:0003777">
    <property type="term" value="F:microtubule motor activity"/>
    <property type="evidence" value="ECO:0007669"/>
    <property type="project" value="InterPro"/>
</dbReference>
<evidence type="ECO:0000256" key="4">
    <source>
        <dbReference type="ARBA" id="ARBA00022840"/>
    </source>
</evidence>
<evidence type="ECO:0000256" key="8">
    <source>
        <dbReference type="RuleBase" id="RU000394"/>
    </source>
</evidence>
<evidence type="ECO:0000259" key="9">
    <source>
        <dbReference type="PROSITE" id="PS50067"/>
    </source>
</evidence>
<keyword evidence="10" id="KW-0378">Hydrolase</keyword>
<evidence type="ECO:0000256" key="1">
    <source>
        <dbReference type="ARBA" id="ARBA00004245"/>
    </source>
</evidence>
<evidence type="ECO:0000256" key="3">
    <source>
        <dbReference type="ARBA" id="ARBA00022741"/>
    </source>
</evidence>
<dbReference type="PROSITE" id="PS50067">
    <property type="entry name" value="KINESIN_MOTOR_2"/>
    <property type="match status" value="1"/>
</dbReference>
<comment type="similarity">
    <text evidence="7 8">Belongs to the TRAFAC class myosin-kinesin ATPase superfamily. Kinesin family.</text>
</comment>
<dbReference type="GO" id="GO:0051231">
    <property type="term" value="P:spindle elongation"/>
    <property type="evidence" value="ECO:0007669"/>
    <property type="project" value="TreeGrafter"/>
</dbReference>
<name>A0A3M7REM2_BRAPC</name>
<dbReference type="InterPro" id="IPR001752">
    <property type="entry name" value="Kinesin_motor_dom"/>
</dbReference>
<keyword evidence="7 8" id="KW-0505">Motor protein</keyword>
<evidence type="ECO:0000256" key="6">
    <source>
        <dbReference type="ARBA" id="ARBA00023212"/>
    </source>
</evidence>
<evidence type="ECO:0000256" key="7">
    <source>
        <dbReference type="PROSITE-ProRule" id="PRU00283"/>
    </source>
</evidence>
<dbReference type="STRING" id="10195.A0A3M7REM2"/>
<dbReference type="GO" id="GO:0005875">
    <property type="term" value="C:microtubule associated complex"/>
    <property type="evidence" value="ECO:0007669"/>
    <property type="project" value="TreeGrafter"/>
</dbReference>
<keyword evidence="3 7" id="KW-0547">Nucleotide-binding</keyword>
<dbReference type="InterPro" id="IPR027417">
    <property type="entry name" value="P-loop_NTPase"/>
</dbReference>
<organism evidence="10 11">
    <name type="scientific">Brachionus plicatilis</name>
    <name type="common">Marine rotifer</name>
    <name type="synonym">Brachionus muelleri</name>
    <dbReference type="NCBI Taxonomy" id="10195"/>
    <lineage>
        <taxon>Eukaryota</taxon>
        <taxon>Metazoa</taxon>
        <taxon>Spiralia</taxon>
        <taxon>Gnathifera</taxon>
        <taxon>Rotifera</taxon>
        <taxon>Eurotatoria</taxon>
        <taxon>Monogononta</taxon>
        <taxon>Pseudotrocha</taxon>
        <taxon>Ploima</taxon>
        <taxon>Brachionidae</taxon>
        <taxon>Brachionus</taxon>
    </lineage>
</organism>
<accession>A0A3M7REM2</accession>
<evidence type="ECO:0000256" key="5">
    <source>
        <dbReference type="ARBA" id="ARBA00023054"/>
    </source>
</evidence>
<dbReference type="GO" id="GO:0016787">
    <property type="term" value="F:hydrolase activity"/>
    <property type="evidence" value="ECO:0007669"/>
    <property type="project" value="UniProtKB-KW"/>
</dbReference>
<dbReference type="GO" id="GO:0007052">
    <property type="term" value="P:mitotic spindle organization"/>
    <property type="evidence" value="ECO:0007669"/>
    <property type="project" value="TreeGrafter"/>
</dbReference>
<dbReference type="GO" id="GO:0005874">
    <property type="term" value="C:microtubule"/>
    <property type="evidence" value="ECO:0007669"/>
    <property type="project" value="UniProtKB-KW"/>
</dbReference>
<feature type="non-terminal residue" evidence="10">
    <location>
        <position position="442"/>
    </location>
</feature>
<evidence type="ECO:0000256" key="2">
    <source>
        <dbReference type="ARBA" id="ARBA00022490"/>
    </source>
</evidence>
<dbReference type="GO" id="GO:0007018">
    <property type="term" value="P:microtubule-based movement"/>
    <property type="evidence" value="ECO:0007669"/>
    <property type="project" value="InterPro"/>
</dbReference>
<keyword evidence="2" id="KW-0963">Cytoplasm</keyword>
<evidence type="ECO:0000313" key="10">
    <source>
        <dbReference type="EMBL" id="RNA21884.1"/>
    </source>
</evidence>
<dbReference type="OrthoDB" id="3176171at2759"/>
<dbReference type="Proteomes" id="UP000276133">
    <property type="component" value="Unassembled WGS sequence"/>
</dbReference>
<dbReference type="PANTHER" id="PTHR47969:SF15">
    <property type="entry name" value="CHROMOSOME-ASSOCIATED KINESIN KIF4A-RELATED"/>
    <property type="match status" value="1"/>
</dbReference>
<gene>
    <name evidence="10" type="ORF">BpHYR1_047382</name>
</gene>
<dbReference type="SUPFAM" id="SSF52540">
    <property type="entry name" value="P-loop containing nucleoside triphosphate hydrolases"/>
    <property type="match status" value="1"/>
</dbReference>
<feature type="binding site" evidence="7">
    <location>
        <begin position="83"/>
        <end position="90"/>
    </location>
    <ligand>
        <name>ATP</name>
        <dbReference type="ChEBI" id="CHEBI:30616"/>
    </ligand>
</feature>
<sequence>MAVPVKVALRIRPLNQREKNDECSECLRTISNKPQIIIGKDKPFTYDYVFGQNTAQIDIYEASVQPLLDALFKGYNATVLAYGQTGSGKTYSMGSGYAALSSAMASVSNVEIQTSSILNEVGVIPRVLNDLFTRIDNQQNSNKDLKFSVKVSFVEVYNEEIKDLFNLKGTQETLNIIEENKTIRVMNLSEIEVKDSISTIQLLKRGSKGRVVGCTSMNDQSSRSHAIFTIFLEQVNCSSQSGPNSDIGRLIKSKFHLVDLAGSERQNKTKAERIRLKEGININLGLLALGNVISVLGEENPDNKPKHVPYRESKLTRLLQDSLAGNSHTVMIACVSPADFNMEESLNTLRYADRARKIKNKPKDSPSIRIVQPRAHLSRSSTISSANRKKVLEEWRLKKQEEEKSKPKKPAFKIGASAQTSFKSLVPTSSTFDFAFSVSGSG</sequence>
<evidence type="ECO:0000313" key="11">
    <source>
        <dbReference type="Proteomes" id="UP000276133"/>
    </source>
</evidence>
<protein>
    <recommendedName>
        <fullName evidence="8">Kinesin-like protein</fullName>
    </recommendedName>
</protein>
<dbReference type="Gene3D" id="3.40.850.10">
    <property type="entry name" value="Kinesin motor domain"/>
    <property type="match status" value="1"/>
</dbReference>
<dbReference type="Pfam" id="PF00225">
    <property type="entry name" value="Kinesin"/>
    <property type="match status" value="1"/>
</dbReference>
<dbReference type="SMART" id="SM00129">
    <property type="entry name" value="KISc"/>
    <property type="match status" value="1"/>
</dbReference>
<dbReference type="GO" id="GO:0008017">
    <property type="term" value="F:microtubule binding"/>
    <property type="evidence" value="ECO:0007669"/>
    <property type="project" value="InterPro"/>
</dbReference>
<dbReference type="InterPro" id="IPR019821">
    <property type="entry name" value="Kinesin_motor_CS"/>
</dbReference>
<dbReference type="EMBL" id="REGN01003566">
    <property type="protein sequence ID" value="RNA21884.1"/>
    <property type="molecule type" value="Genomic_DNA"/>
</dbReference>
<dbReference type="CDD" id="cd01372">
    <property type="entry name" value="KISc_KIF4"/>
    <property type="match status" value="1"/>
</dbReference>
<dbReference type="InterPro" id="IPR027640">
    <property type="entry name" value="Kinesin-like_fam"/>
</dbReference>
<comment type="subcellular location">
    <subcellularLocation>
        <location evidence="1">Cytoplasm</location>
        <location evidence="1">Cytoskeleton</location>
    </subcellularLocation>
</comment>
<dbReference type="PROSITE" id="PS00411">
    <property type="entry name" value="KINESIN_MOTOR_1"/>
    <property type="match status" value="1"/>
</dbReference>